<keyword evidence="6" id="KW-0812">Transmembrane</keyword>
<evidence type="ECO:0000256" key="13">
    <source>
        <dbReference type="ARBA" id="ARBA00023180"/>
    </source>
</evidence>
<evidence type="ECO:0000256" key="1">
    <source>
        <dbReference type="ARBA" id="ARBA00001971"/>
    </source>
</evidence>
<evidence type="ECO:0008006" key="17">
    <source>
        <dbReference type="Google" id="ProtNLM"/>
    </source>
</evidence>
<evidence type="ECO:0000256" key="9">
    <source>
        <dbReference type="ARBA" id="ARBA00023002"/>
    </source>
</evidence>
<evidence type="ECO:0000256" key="8">
    <source>
        <dbReference type="ARBA" id="ARBA00022989"/>
    </source>
</evidence>
<evidence type="ECO:0000256" key="14">
    <source>
        <dbReference type="RuleBase" id="RU000461"/>
    </source>
</evidence>
<protein>
    <recommendedName>
        <fullName evidence="17">Cytochrome P450</fullName>
    </recommendedName>
</protein>
<keyword evidence="11 14" id="KW-0503">Monooxygenase</keyword>
<evidence type="ECO:0000256" key="10">
    <source>
        <dbReference type="ARBA" id="ARBA00023004"/>
    </source>
</evidence>
<dbReference type="PROSITE" id="PS00086">
    <property type="entry name" value="CYTOCHROME_P450"/>
    <property type="match status" value="1"/>
</dbReference>
<dbReference type="PRINTS" id="PR00385">
    <property type="entry name" value="P450"/>
</dbReference>
<sequence length="362" mass="41675">MSVLYGKRCPRYESHEATAFYEVNHLWNSILEPGAHPPVDLLPFLKYIPEKWATWKQLARSIRRKQRDLYFGLVAETEKRMKMGEENGSYMEQVLSRQEELRLDREMIGYLGGTLLEGGSETSASLLHSLVLFLVASPESQRKAQEEIDRVVGRERLPGLEDSDELPYIQALIKETHRIRPVAPLQVPHATTTNEKFRGFVIPGGTTIFVNTYGIYHDPDTFEDPELFYPDRYLKTEFGTKLGVDENYWRSTLPFGSGRRICPGIHLANNALMLNTMNLVWAFDFRPAKDSNGKDIPPDLNNYEKGLLPGPRPFNCIITPRHPKVAEIVIREFREAIDTFVKFEKNLAPEDQRFVTEQREGF</sequence>
<keyword evidence="10 14" id="KW-0408">Iron</keyword>
<dbReference type="PANTHER" id="PTHR46300">
    <property type="entry name" value="P450, PUTATIVE (EUROFUNG)-RELATED-RELATED"/>
    <property type="match status" value="1"/>
</dbReference>
<accession>A0ABR2ZUB8</accession>
<evidence type="ECO:0000256" key="6">
    <source>
        <dbReference type="ARBA" id="ARBA00022692"/>
    </source>
</evidence>
<keyword evidence="12" id="KW-0472">Membrane</keyword>
<comment type="subcellular location">
    <subcellularLocation>
        <location evidence="2">Membrane</location>
        <topology evidence="2">Single-pass membrane protein</topology>
    </subcellularLocation>
</comment>
<evidence type="ECO:0000313" key="15">
    <source>
        <dbReference type="EMBL" id="KAL0065280.1"/>
    </source>
</evidence>
<evidence type="ECO:0000256" key="2">
    <source>
        <dbReference type="ARBA" id="ARBA00004167"/>
    </source>
</evidence>
<reference evidence="15 16" key="1">
    <citation type="submission" date="2024-05" db="EMBL/GenBank/DDBJ databases">
        <title>A draft genome resource for the thread blight pathogen Marasmius tenuissimus strain MS-2.</title>
        <authorList>
            <person name="Yulfo-Soto G.E."/>
            <person name="Baruah I.K."/>
            <person name="Amoako-Attah I."/>
            <person name="Bukari Y."/>
            <person name="Meinhardt L.W."/>
            <person name="Bailey B.A."/>
            <person name="Cohen S.P."/>
        </authorList>
    </citation>
    <scope>NUCLEOTIDE SEQUENCE [LARGE SCALE GENOMIC DNA]</scope>
    <source>
        <strain evidence="15 16">MS-2</strain>
    </source>
</reference>
<dbReference type="InterPro" id="IPR017972">
    <property type="entry name" value="Cyt_P450_CS"/>
</dbReference>
<dbReference type="InterPro" id="IPR001128">
    <property type="entry name" value="Cyt_P450"/>
</dbReference>
<evidence type="ECO:0000256" key="3">
    <source>
        <dbReference type="ARBA" id="ARBA00005179"/>
    </source>
</evidence>
<gene>
    <name evidence="15" type="ORF">AAF712_007792</name>
</gene>
<keyword evidence="7 14" id="KW-0479">Metal-binding</keyword>
<keyword evidence="9 14" id="KW-0560">Oxidoreductase</keyword>
<comment type="cofactor">
    <cofactor evidence="1">
        <name>heme</name>
        <dbReference type="ChEBI" id="CHEBI:30413"/>
    </cofactor>
</comment>
<evidence type="ECO:0000256" key="5">
    <source>
        <dbReference type="ARBA" id="ARBA00022617"/>
    </source>
</evidence>
<evidence type="ECO:0000313" key="16">
    <source>
        <dbReference type="Proteomes" id="UP001437256"/>
    </source>
</evidence>
<dbReference type="PRINTS" id="PR00463">
    <property type="entry name" value="EP450I"/>
</dbReference>
<evidence type="ECO:0000256" key="7">
    <source>
        <dbReference type="ARBA" id="ARBA00022723"/>
    </source>
</evidence>
<keyword evidence="5 14" id="KW-0349">Heme</keyword>
<dbReference type="InterPro" id="IPR036396">
    <property type="entry name" value="Cyt_P450_sf"/>
</dbReference>
<keyword evidence="16" id="KW-1185">Reference proteome</keyword>
<dbReference type="SUPFAM" id="SSF48264">
    <property type="entry name" value="Cytochrome P450"/>
    <property type="match status" value="1"/>
</dbReference>
<comment type="similarity">
    <text evidence="4 14">Belongs to the cytochrome P450 family.</text>
</comment>
<dbReference type="PANTHER" id="PTHR46300:SF2">
    <property type="entry name" value="CYTOCHROME P450 MONOOXYGENASE ALNH-RELATED"/>
    <property type="match status" value="1"/>
</dbReference>
<dbReference type="Gene3D" id="1.10.630.10">
    <property type="entry name" value="Cytochrome P450"/>
    <property type="match status" value="1"/>
</dbReference>
<evidence type="ECO:0000256" key="11">
    <source>
        <dbReference type="ARBA" id="ARBA00023033"/>
    </source>
</evidence>
<dbReference type="InterPro" id="IPR050364">
    <property type="entry name" value="Cytochrome_P450_fung"/>
</dbReference>
<comment type="pathway">
    <text evidence="3">Secondary metabolite biosynthesis.</text>
</comment>
<dbReference type="InterPro" id="IPR002401">
    <property type="entry name" value="Cyt_P450_E_grp-I"/>
</dbReference>
<comment type="caution">
    <text evidence="15">The sequence shown here is derived from an EMBL/GenBank/DDBJ whole genome shotgun (WGS) entry which is preliminary data.</text>
</comment>
<dbReference type="EMBL" id="JBBXMP010000050">
    <property type="protein sequence ID" value="KAL0065280.1"/>
    <property type="molecule type" value="Genomic_DNA"/>
</dbReference>
<dbReference type="Pfam" id="PF00067">
    <property type="entry name" value="p450"/>
    <property type="match status" value="1"/>
</dbReference>
<keyword evidence="13" id="KW-0325">Glycoprotein</keyword>
<evidence type="ECO:0000256" key="12">
    <source>
        <dbReference type="ARBA" id="ARBA00023136"/>
    </source>
</evidence>
<name>A0ABR2ZUB8_9AGAR</name>
<evidence type="ECO:0000256" key="4">
    <source>
        <dbReference type="ARBA" id="ARBA00010617"/>
    </source>
</evidence>
<keyword evidence="8" id="KW-1133">Transmembrane helix</keyword>
<organism evidence="15 16">
    <name type="scientific">Marasmius tenuissimus</name>
    <dbReference type="NCBI Taxonomy" id="585030"/>
    <lineage>
        <taxon>Eukaryota</taxon>
        <taxon>Fungi</taxon>
        <taxon>Dikarya</taxon>
        <taxon>Basidiomycota</taxon>
        <taxon>Agaricomycotina</taxon>
        <taxon>Agaricomycetes</taxon>
        <taxon>Agaricomycetidae</taxon>
        <taxon>Agaricales</taxon>
        <taxon>Marasmiineae</taxon>
        <taxon>Marasmiaceae</taxon>
        <taxon>Marasmius</taxon>
    </lineage>
</organism>
<proteinExistence type="inferred from homology"/>
<dbReference type="Proteomes" id="UP001437256">
    <property type="component" value="Unassembled WGS sequence"/>
</dbReference>